<evidence type="ECO:0000256" key="9">
    <source>
        <dbReference type="ARBA" id="ARBA00022989"/>
    </source>
</evidence>
<feature type="region of interest" description="Disordered" evidence="14">
    <location>
        <begin position="1"/>
        <end position="67"/>
    </location>
</feature>
<dbReference type="PANTHER" id="PTHR15989">
    <property type="entry name" value="VEZATIN"/>
    <property type="match status" value="1"/>
</dbReference>
<evidence type="ECO:0000256" key="12">
    <source>
        <dbReference type="ARBA" id="ARBA00023242"/>
    </source>
</evidence>
<dbReference type="GO" id="GO:0005886">
    <property type="term" value="C:plasma membrane"/>
    <property type="evidence" value="ECO:0007669"/>
    <property type="project" value="UniProtKB-SubCell"/>
</dbReference>
<evidence type="ECO:0000256" key="4">
    <source>
        <dbReference type="ARBA" id="ARBA00007245"/>
    </source>
</evidence>
<keyword evidence="7 15" id="KW-0812">Transmembrane</keyword>
<keyword evidence="10 13" id="KW-0175">Coiled coil</keyword>
<feature type="transmembrane region" description="Helical" evidence="15">
    <location>
        <begin position="191"/>
        <end position="209"/>
    </location>
</feature>
<dbReference type="GO" id="GO:0017022">
    <property type="term" value="F:myosin binding"/>
    <property type="evidence" value="ECO:0007669"/>
    <property type="project" value="InterPro"/>
</dbReference>
<evidence type="ECO:0000256" key="15">
    <source>
        <dbReference type="SAM" id="Phobius"/>
    </source>
</evidence>
<dbReference type="GO" id="GO:0005634">
    <property type="term" value="C:nucleus"/>
    <property type="evidence" value="ECO:0007669"/>
    <property type="project" value="UniProtKB-SubCell"/>
</dbReference>
<evidence type="ECO:0000256" key="14">
    <source>
        <dbReference type="SAM" id="MobiDB-lite"/>
    </source>
</evidence>
<dbReference type="EMBL" id="JAULSN010000001">
    <property type="protein sequence ID" value="KAK3383742.1"/>
    <property type="molecule type" value="Genomic_DNA"/>
</dbReference>
<dbReference type="InterPro" id="IPR026859">
    <property type="entry name" value="Myosin-bd"/>
</dbReference>
<protein>
    <recommendedName>
        <fullName evidence="5">Vezatin</fullName>
    </recommendedName>
</protein>
<comment type="caution">
    <text evidence="17">The sequence shown here is derived from an EMBL/GenBank/DDBJ whole genome shotgun (WGS) entry which is preliminary data.</text>
</comment>
<evidence type="ECO:0000256" key="7">
    <source>
        <dbReference type="ARBA" id="ARBA00022692"/>
    </source>
</evidence>
<dbReference type="Pfam" id="PF12632">
    <property type="entry name" value="Vezatin"/>
    <property type="match status" value="1"/>
</dbReference>
<dbReference type="GO" id="GO:0098609">
    <property type="term" value="P:cell-cell adhesion"/>
    <property type="evidence" value="ECO:0007669"/>
    <property type="project" value="InterPro"/>
</dbReference>
<gene>
    <name evidence="17" type="ORF">B0T24DRAFT_516847</name>
</gene>
<reference evidence="17" key="2">
    <citation type="submission" date="2023-06" db="EMBL/GenBank/DDBJ databases">
        <authorList>
            <consortium name="Lawrence Berkeley National Laboratory"/>
            <person name="Haridas S."/>
            <person name="Hensen N."/>
            <person name="Bonometti L."/>
            <person name="Westerberg I."/>
            <person name="Brannstrom I.O."/>
            <person name="Guillou S."/>
            <person name="Cros-Aarteil S."/>
            <person name="Calhoun S."/>
            <person name="Kuo A."/>
            <person name="Mondo S."/>
            <person name="Pangilinan J."/>
            <person name="Riley R."/>
            <person name="Labutti K."/>
            <person name="Andreopoulos B."/>
            <person name="Lipzen A."/>
            <person name="Chen C."/>
            <person name="Yanf M."/>
            <person name="Daum C."/>
            <person name="Ng V."/>
            <person name="Clum A."/>
            <person name="Steindorff A."/>
            <person name="Ohm R."/>
            <person name="Martin F."/>
            <person name="Silar P."/>
            <person name="Natvig D."/>
            <person name="Lalanne C."/>
            <person name="Gautier V."/>
            <person name="Ament-Velasquez S.L."/>
            <person name="Kruys A."/>
            <person name="Hutchinson M.I."/>
            <person name="Powell A.J."/>
            <person name="Barry K."/>
            <person name="Miller A.N."/>
            <person name="Grigoriev I.V."/>
            <person name="Debuchy R."/>
            <person name="Gladieux P."/>
            <person name="Thoren M.H."/>
            <person name="Johannesson H."/>
        </authorList>
    </citation>
    <scope>NUCLEOTIDE SEQUENCE</scope>
    <source>
        <strain evidence="17">CBS 958.72</strain>
    </source>
</reference>
<dbReference type="Proteomes" id="UP001287356">
    <property type="component" value="Unassembled WGS sequence"/>
</dbReference>
<evidence type="ECO:0000256" key="8">
    <source>
        <dbReference type="ARBA" id="ARBA00022949"/>
    </source>
</evidence>
<name>A0AAE0NLG8_9PEZI</name>
<reference evidence="17" key="1">
    <citation type="journal article" date="2023" name="Mol. Phylogenet. Evol.">
        <title>Genome-scale phylogeny and comparative genomics of the fungal order Sordariales.</title>
        <authorList>
            <person name="Hensen N."/>
            <person name="Bonometti L."/>
            <person name="Westerberg I."/>
            <person name="Brannstrom I.O."/>
            <person name="Guillou S."/>
            <person name="Cros-Aarteil S."/>
            <person name="Calhoun S."/>
            <person name="Haridas S."/>
            <person name="Kuo A."/>
            <person name="Mondo S."/>
            <person name="Pangilinan J."/>
            <person name="Riley R."/>
            <person name="LaButti K."/>
            <person name="Andreopoulos B."/>
            <person name="Lipzen A."/>
            <person name="Chen C."/>
            <person name="Yan M."/>
            <person name="Daum C."/>
            <person name="Ng V."/>
            <person name="Clum A."/>
            <person name="Steindorff A."/>
            <person name="Ohm R.A."/>
            <person name="Martin F."/>
            <person name="Silar P."/>
            <person name="Natvig D.O."/>
            <person name="Lalanne C."/>
            <person name="Gautier V."/>
            <person name="Ament-Velasquez S.L."/>
            <person name="Kruys A."/>
            <person name="Hutchinson M.I."/>
            <person name="Powell A.J."/>
            <person name="Barry K."/>
            <person name="Miller A.N."/>
            <person name="Grigoriev I.V."/>
            <person name="Debuchy R."/>
            <person name="Gladieux P."/>
            <person name="Hiltunen Thoren M."/>
            <person name="Johannesson H."/>
        </authorList>
    </citation>
    <scope>NUCLEOTIDE SEQUENCE</scope>
    <source>
        <strain evidence="17">CBS 958.72</strain>
    </source>
</reference>
<evidence type="ECO:0000313" key="18">
    <source>
        <dbReference type="Proteomes" id="UP001287356"/>
    </source>
</evidence>
<dbReference type="PANTHER" id="PTHR15989:SF5">
    <property type="entry name" value="VEZATIN"/>
    <property type="match status" value="1"/>
</dbReference>
<evidence type="ECO:0000256" key="13">
    <source>
        <dbReference type="SAM" id="Coils"/>
    </source>
</evidence>
<feature type="compositionally biased region" description="Basic and acidic residues" evidence="14">
    <location>
        <begin position="8"/>
        <end position="37"/>
    </location>
</feature>
<sequence>MADEGEERFEREREHEHEHEHDLDLDLDLEHEHDRDSSTWGSPPAEHNPRHDVSPPSSPSFAPVGRPVVRKRFRSNIPNPLRLDIPHGARLSSLHNSYSNAVVTRMDRVDNVKFIEQFRYTIVASQLLSGQSLSGQHQYHNRSKEPPNATPNAVVPTSTGLIATAAGALIVAWMISWVYSGGIAYLTKKRMLFATTVLIVGALFSHAYIRKQWLRYVRDQALSEVATFVSGSQDFDSASSAALSLIQEVELVSRGYRISAPLPPISRIEDRSQTRRCLRLRKALRARLADMIQNYTQVSSVFKGFSEQLDLDKFYDIYDISDFDMSDALQGFSESEFEDSESLRVLKIAAARFHTIRKILLCALLAFEASGDNTDFLRWSTAVEGLRTLNEVTKDCFERLRHILSEEETFPTFPEPKMPLTPGRERRRSQFRKLNSLSTGIRGLQARLALLREESERSLNEADDVSELGSSLLAQYDSIGQDLRTLTQAWEEGKAALASGIDRNEKRLSSMSLFSPTSSLSGLTTVEEGGTMDAFKALTGESPPSSNFGSTGGDIDEAEVFEAVALPRPRSTLSREERLMKMKEDREKREIAREKSDANHGMLRELEMVINLRPKRSNTAAARPSHGRFSI</sequence>
<accession>A0AAE0NLG8</accession>
<evidence type="ECO:0000256" key="6">
    <source>
        <dbReference type="ARBA" id="ARBA00022475"/>
    </source>
</evidence>
<keyword evidence="9 15" id="KW-1133">Transmembrane helix</keyword>
<organism evidence="17 18">
    <name type="scientific">Lasiosphaeria ovina</name>
    <dbReference type="NCBI Taxonomy" id="92902"/>
    <lineage>
        <taxon>Eukaryota</taxon>
        <taxon>Fungi</taxon>
        <taxon>Dikarya</taxon>
        <taxon>Ascomycota</taxon>
        <taxon>Pezizomycotina</taxon>
        <taxon>Sordariomycetes</taxon>
        <taxon>Sordariomycetidae</taxon>
        <taxon>Sordariales</taxon>
        <taxon>Lasiosphaeriaceae</taxon>
        <taxon>Lasiosphaeria</taxon>
    </lineage>
</organism>
<dbReference type="AlphaFoldDB" id="A0AAE0NLG8"/>
<keyword evidence="11 15" id="KW-0472">Membrane</keyword>
<feature type="transmembrane region" description="Helical" evidence="15">
    <location>
        <begin position="160"/>
        <end position="179"/>
    </location>
</feature>
<evidence type="ECO:0000256" key="10">
    <source>
        <dbReference type="ARBA" id="ARBA00023054"/>
    </source>
</evidence>
<keyword evidence="6" id="KW-1003">Cell membrane</keyword>
<evidence type="ECO:0000256" key="5">
    <source>
        <dbReference type="ARBA" id="ARBA00018125"/>
    </source>
</evidence>
<keyword evidence="12" id="KW-0539">Nucleus</keyword>
<dbReference type="InterPro" id="IPR026858">
    <property type="entry name" value="Vezatin"/>
</dbReference>
<evidence type="ECO:0000259" key="16">
    <source>
        <dbReference type="Pfam" id="PF12632"/>
    </source>
</evidence>
<comment type="similarity">
    <text evidence="4">Belongs to the vezatin family.</text>
</comment>
<proteinExistence type="inferred from homology"/>
<evidence type="ECO:0000256" key="3">
    <source>
        <dbReference type="ARBA" id="ARBA00004651"/>
    </source>
</evidence>
<keyword evidence="8" id="KW-0965">Cell junction</keyword>
<feature type="coiled-coil region" evidence="13">
    <location>
        <begin position="434"/>
        <end position="461"/>
    </location>
</feature>
<evidence type="ECO:0000256" key="2">
    <source>
        <dbReference type="ARBA" id="ARBA00004536"/>
    </source>
</evidence>
<keyword evidence="18" id="KW-1185">Reference proteome</keyword>
<comment type="subcellular location">
    <subcellularLocation>
        <location evidence="2">Cell junction</location>
        <location evidence="2">Adherens junction</location>
    </subcellularLocation>
    <subcellularLocation>
        <location evidence="3">Cell membrane</location>
        <topology evidence="3">Multi-pass membrane protein</topology>
    </subcellularLocation>
    <subcellularLocation>
        <location evidence="1">Nucleus</location>
    </subcellularLocation>
</comment>
<evidence type="ECO:0000256" key="1">
    <source>
        <dbReference type="ARBA" id="ARBA00004123"/>
    </source>
</evidence>
<evidence type="ECO:0000256" key="11">
    <source>
        <dbReference type="ARBA" id="ARBA00023136"/>
    </source>
</evidence>
<evidence type="ECO:0000313" key="17">
    <source>
        <dbReference type="EMBL" id="KAK3383742.1"/>
    </source>
</evidence>
<feature type="domain" description="Myosin-binding" evidence="16">
    <location>
        <begin position="170"/>
        <end position="448"/>
    </location>
</feature>